<feature type="signal peptide" evidence="1">
    <location>
        <begin position="1"/>
        <end position="32"/>
    </location>
</feature>
<dbReference type="Proteomes" id="UP000650467">
    <property type="component" value="Unassembled WGS sequence"/>
</dbReference>
<dbReference type="AlphaFoldDB" id="A0A835SWH9"/>
<comment type="caution">
    <text evidence="2">The sequence shown here is derived from an EMBL/GenBank/DDBJ whole genome shotgun (WGS) entry which is preliminary data.</text>
</comment>
<name>A0A835SWH9_CHLIN</name>
<accession>A0A835SWH9</accession>
<sequence length="752" mass="83919">MLKWRQRCIPAGIVLAGTLLAVLLLPAPPVEAGRVCERSGYCSAVPGGIKGYIGPIDSAIQLKEAVEATHFRKELIIWADERVADGAQGLWRLREAGYAHVLGVLEDPMQCNRLKQVFQPWLETEGPVTCTTYASADEKGQAYPFRFKYFARGVGMPPWWKKFFTAGRAVALGYNVLAVDLDVVVLDDWYWRVKQPPLSEYHMLSQNEWGLNLNCGFMYFQNASSTGPVMWVLYDHMRRIVRWSEDDAFLAARSPNRYGKHRFLPLTEQGMLQDCVHSCAVGRPLYPSLLSIWGDDKEAYATLNTTEHDLYKAIHEPIHQAWSPNQAYNLTPPLSQSVCEHYMSSSCTAPVDSVMISTVPLKMPHSSGQYPDRLGSYPFNRTLGPLTTAYRQAYADLGVPLPPDPEDPATEAAAKATPPEKFGYISVHLGEDNCHGCWAEGTWWMVGRHGWWHRHLLPPEQKNKLGMGHVWANLPRGDFVKHNIFQWNGHWSWRIAARVAQSRTRVYVANQAFGSRSYDDLPEVRHTVAYAPGVVHAGLTKEQFVKAAQGLAQVAVVLGAIAAWPAVPCDSDWALTPKAKAAGLQKPIQHSIPWTHINTGHAAMPFGDSLESLQCDWPGFGHFDCLANRQPRGQDVGRGMMAVEFHHLRNATHAVPSPDTTILLGPAAGPAPPAGSSSTFTAVPHVELERLNSPLLLQRLQRETMPVLWLDRLVELADLVPGSTGGDTYKRWLDKCQALHYFTLPAEQRQNW</sequence>
<dbReference type="OrthoDB" id="523829at2759"/>
<feature type="chain" id="PRO_5032524035" description="Nucleotide-diphospho-sugar transferase domain-containing protein" evidence="1">
    <location>
        <begin position="33"/>
        <end position="752"/>
    </location>
</feature>
<organism evidence="2 3">
    <name type="scientific">Chlamydomonas incerta</name>
    <dbReference type="NCBI Taxonomy" id="51695"/>
    <lineage>
        <taxon>Eukaryota</taxon>
        <taxon>Viridiplantae</taxon>
        <taxon>Chlorophyta</taxon>
        <taxon>core chlorophytes</taxon>
        <taxon>Chlorophyceae</taxon>
        <taxon>CS clade</taxon>
        <taxon>Chlamydomonadales</taxon>
        <taxon>Chlamydomonadaceae</taxon>
        <taxon>Chlamydomonas</taxon>
    </lineage>
</organism>
<evidence type="ECO:0000256" key="1">
    <source>
        <dbReference type="SAM" id="SignalP"/>
    </source>
</evidence>
<keyword evidence="3" id="KW-1185">Reference proteome</keyword>
<evidence type="ECO:0000313" key="2">
    <source>
        <dbReference type="EMBL" id="KAG2427820.1"/>
    </source>
</evidence>
<dbReference type="EMBL" id="JAEHOC010000038">
    <property type="protein sequence ID" value="KAG2427820.1"/>
    <property type="molecule type" value="Genomic_DNA"/>
</dbReference>
<evidence type="ECO:0000313" key="3">
    <source>
        <dbReference type="Proteomes" id="UP000650467"/>
    </source>
</evidence>
<gene>
    <name evidence="2" type="ORF">HXX76_012142</name>
</gene>
<proteinExistence type="predicted"/>
<reference evidence="2" key="1">
    <citation type="journal article" date="2020" name="bioRxiv">
        <title>Comparative genomics of Chlamydomonas.</title>
        <authorList>
            <person name="Craig R.J."/>
            <person name="Hasan A.R."/>
            <person name="Ness R.W."/>
            <person name="Keightley P.D."/>
        </authorList>
    </citation>
    <scope>NUCLEOTIDE SEQUENCE</scope>
    <source>
        <strain evidence="2">SAG 7.73</strain>
    </source>
</reference>
<keyword evidence="1" id="KW-0732">Signal</keyword>
<evidence type="ECO:0008006" key="4">
    <source>
        <dbReference type="Google" id="ProtNLM"/>
    </source>
</evidence>
<protein>
    <recommendedName>
        <fullName evidence="4">Nucleotide-diphospho-sugar transferase domain-containing protein</fullName>
    </recommendedName>
</protein>